<feature type="signal peptide" evidence="2">
    <location>
        <begin position="1"/>
        <end position="17"/>
    </location>
</feature>
<evidence type="ECO:0000313" key="4">
    <source>
        <dbReference type="Proteomes" id="UP000226431"/>
    </source>
</evidence>
<gene>
    <name evidence="3" type="ORF">CDD80_3187</name>
</gene>
<feature type="chain" id="PRO_5013356134" evidence="2">
    <location>
        <begin position="18"/>
        <end position="389"/>
    </location>
</feature>
<protein>
    <submittedName>
        <fullName evidence="3">Uncharacterized protein</fullName>
    </submittedName>
</protein>
<evidence type="ECO:0000313" key="3">
    <source>
        <dbReference type="EMBL" id="PHH74287.1"/>
    </source>
</evidence>
<sequence length="389" mass="44585">MRSFWPSLCLAAPFVSAHWCGQFQQSSLLFLLDAVDVQDPLTFVAQHDSPLHYEALFSVLPKELLKEIHFAWNLNPHSLSKSLCSSAYPTPTVFIQRTMQWYRNAAHAQRQICWPKLEMVEHPSVQHKDVLGAINNLIFDPLLVENDMGLRHLDLPPGDLRSDVPICFGPENNATKWLEHRIPLWRAYRSDPPLYVDLSDIRRVVNTWGGVLPRLLLGMLKDTDQYHCDQRARCVRNYVPGEPILPRSYSVFLDFIWKAIEKKHVFCISLGKVSRNRQANPNHYWFVSGEGQLTEKERHLYGSLAEWKEDVVAAAMEPQIAFGGPQSYHGRFDEGNDYSNRRWDEPFRFLQDNVPGRSRWVLVGGSSQGGSNTAAEAQDKLRAGHELEV</sequence>
<organism evidence="3 4">
    <name type="scientific">Ophiocordyceps camponoti-rufipedis</name>
    <dbReference type="NCBI Taxonomy" id="2004952"/>
    <lineage>
        <taxon>Eukaryota</taxon>
        <taxon>Fungi</taxon>
        <taxon>Dikarya</taxon>
        <taxon>Ascomycota</taxon>
        <taxon>Pezizomycotina</taxon>
        <taxon>Sordariomycetes</taxon>
        <taxon>Hypocreomycetidae</taxon>
        <taxon>Hypocreales</taxon>
        <taxon>Ophiocordycipitaceae</taxon>
        <taxon>Ophiocordyceps</taxon>
    </lineage>
</organism>
<accession>A0A2C5YZU0</accession>
<keyword evidence="4" id="KW-1185">Reference proteome</keyword>
<dbReference type="EMBL" id="NJES01000283">
    <property type="protein sequence ID" value="PHH74287.1"/>
    <property type="molecule type" value="Genomic_DNA"/>
</dbReference>
<dbReference type="Proteomes" id="UP000226431">
    <property type="component" value="Unassembled WGS sequence"/>
</dbReference>
<dbReference type="OrthoDB" id="4924437at2759"/>
<evidence type="ECO:0000256" key="1">
    <source>
        <dbReference type="SAM" id="MobiDB-lite"/>
    </source>
</evidence>
<name>A0A2C5YZU0_9HYPO</name>
<feature type="region of interest" description="Disordered" evidence="1">
    <location>
        <begin position="364"/>
        <end position="389"/>
    </location>
</feature>
<feature type="compositionally biased region" description="Basic and acidic residues" evidence="1">
    <location>
        <begin position="377"/>
        <end position="389"/>
    </location>
</feature>
<keyword evidence="2" id="KW-0732">Signal</keyword>
<dbReference type="AlphaFoldDB" id="A0A2C5YZU0"/>
<proteinExistence type="predicted"/>
<comment type="caution">
    <text evidence="3">The sequence shown here is derived from an EMBL/GenBank/DDBJ whole genome shotgun (WGS) entry which is preliminary data.</text>
</comment>
<reference evidence="3 4" key="1">
    <citation type="submission" date="2017-06" db="EMBL/GenBank/DDBJ databases">
        <title>Ant-infecting Ophiocordyceps genomes reveal a high diversity of potential behavioral manipulation genes and a possible major role for enterotoxins.</title>
        <authorList>
            <person name="De Bekker C."/>
            <person name="Evans H.C."/>
            <person name="Brachmann A."/>
            <person name="Hughes D.P."/>
        </authorList>
    </citation>
    <scope>NUCLEOTIDE SEQUENCE [LARGE SCALE GENOMIC DNA]</scope>
    <source>
        <strain evidence="3 4">Map16</strain>
    </source>
</reference>
<evidence type="ECO:0000256" key="2">
    <source>
        <dbReference type="SAM" id="SignalP"/>
    </source>
</evidence>